<dbReference type="AlphaFoldDB" id="A0A385Q5W3"/>
<sequence>MENDLLIQNGSEFYTGGNQGWFFKDHRDIAEYGCGIIAICNFLMCFWKSRFKSNTVISKESFIAFVMLLYKKYLFILNMPFIKGMTGFSLSKGLNRYFKDNSISMKAKWGYGCNILPKVNKSLKAGLPVILGVGPDVLGFLKKNKGVKAVDIENGNVVDIYAHYVLIYECKEETEDTCFCISSWGRKYKIYYSEFIKYQKSTILGFLLSNILEIQNIF</sequence>
<evidence type="ECO:0000313" key="1">
    <source>
        <dbReference type="EMBL" id="AYB00574.1"/>
    </source>
</evidence>
<dbReference type="RefSeq" id="WP_111525824.1">
    <property type="nucleotide sequence ID" value="NZ_CP032364.1"/>
</dbReference>
<proteinExistence type="predicted"/>
<organism evidence="1 2">
    <name type="scientific">Lachnoanaerobaculum umeaense</name>
    <dbReference type="NCBI Taxonomy" id="617123"/>
    <lineage>
        <taxon>Bacteria</taxon>
        <taxon>Bacillati</taxon>
        <taxon>Bacillota</taxon>
        <taxon>Clostridia</taxon>
        <taxon>Lachnospirales</taxon>
        <taxon>Lachnospiraceae</taxon>
        <taxon>Lachnoanaerobaculum</taxon>
    </lineage>
</organism>
<accession>A0A385Q5W3</accession>
<dbReference type="Proteomes" id="UP000265562">
    <property type="component" value="Chromosome"/>
</dbReference>
<dbReference type="OrthoDB" id="1970026at2"/>
<protein>
    <submittedName>
        <fullName evidence="1">Uncharacterized protein</fullName>
    </submittedName>
</protein>
<name>A0A385Q5W3_9FIRM</name>
<dbReference type="EMBL" id="CP032364">
    <property type="protein sequence ID" value="AYB00574.1"/>
    <property type="molecule type" value="Genomic_DNA"/>
</dbReference>
<keyword evidence="2" id="KW-1185">Reference proteome</keyword>
<evidence type="ECO:0000313" key="2">
    <source>
        <dbReference type="Proteomes" id="UP000265562"/>
    </source>
</evidence>
<gene>
    <name evidence="1" type="ORF">D4A81_11960</name>
</gene>
<dbReference type="KEGG" id="lua:D4A81_11960"/>
<reference evidence="1 2" key="1">
    <citation type="submission" date="2018-09" db="EMBL/GenBank/DDBJ databases">
        <title>Genome sequencing of Lachnoanaerobaculum umeaense DSM 23576.</title>
        <authorList>
            <person name="Kook J.-K."/>
            <person name="Park S.-N."/>
            <person name="Lim Y.K."/>
        </authorList>
    </citation>
    <scope>NUCLEOTIDE SEQUENCE [LARGE SCALE GENOMIC DNA]</scope>
    <source>
        <strain evidence="2">DSM 23576 \ CCUG 58757</strain>
    </source>
</reference>